<dbReference type="InterPro" id="IPR006461">
    <property type="entry name" value="PLAC_motif_containing"/>
</dbReference>
<comment type="similarity">
    <text evidence="1">Belongs to the cornifelin family.</text>
</comment>
<gene>
    <name evidence="2" type="ORF">SMAX5B_012226</name>
</gene>
<dbReference type="Pfam" id="PF04749">
    <property type="entry name" value="PLAC8"/>
    <property type="match status" value="1"/>
</dbReference>
<name>A0A2U9B6X5_SCOMX</name>
<protein>
    <submittedName>
        <fullName evidence="2">Putative cornifelin-like B-like</fullName>
    </submittedName>
</protein>
<evidence type="ECO:0000313" key="3">
    <source>
        <dbReference type="Proteomes" id="UP000246464"/>
    </source>
</evidence>
<proteinExistence type="inferred from homology"/>
<dbReference type="EMBL" id="CP026246">
    <property type="protein sequence ID" value="AWO99609.1"/>
    <property type="molecule type" value="Genomic_DNA"/>
</dbReference>
<dbReference type="AlphaFoldDB" id="A0A2U9B6X5"/>
<organism evidence="2 3">
    <name type="scientific">Scophthalmus maximus</name>
    <name type="common">Turbot</name>
    <name type="synonym">Psetta maxima</name>
    <dbReference type="NCBI Taxonomy" id="52904"/>
    <lineage>
        <taxon>Eukaryota</taxon>
        <taxon>Metazoa</taxon>
        <taxon>Chordata</taxon>
        <taxon>Craniata</taxon>
        <taxon>Vertebrata</taxon>
        <taxon>Euteleostomi</taxon>
        <taxon>Actinopterygii</taxon>
        <taxon>Neopterygii</taxon>
        <taxon>Teleostei</taxon>
        <taxon>Neoteleostei</taxon>
        <taxon>Acanthomorphata</taxon>
        <taxon>Carangaria</taxon>
        <taxon>Pleuronectiformes</taxon>
        <taxon>Pleuronectoidei</taxon>
        <taxon>Scophthalmidae</taxon>
        <taxon>Scophthalmus</taxon>
    </lineage>
</organism>
<accession>A0A2U9B6X5</accession>
<dbReference type="STRING" id="52904.ENSSMAP00000018448"/>
<dbReference type="Proteomes" id="UP000246464">
    <property type="component" value="Chromosome 4"/>
</dbReference>
<evidence type="ECO:0000313" key="2">
    <source>
        <dbReference type="EMBL" id="AWO99609.1"/>
    </source>
</evidence>
<evidence type="ECO:0000256" key="1">
    <source>
        <dbReference type="ARBA" id="ARBA00009024"/>
    </source>
</evidence>
<sequence length="54" mass="6205">MSTRTSVRHRYGIRGSLCRDCLCATFCPACVWSQISTEMKDKMIPTMLSDIIQY</sequence>
<reference evidence="2 3" key="1">
    <citation type="submission" date="2017-12" db="EMBL/GenBank/DDBJ databases">
        <title>Integrating genomic resources of turbot (Scophthalmus maximus) in depth evaluation of genetic and physical mapping variation across individuals.</title>
        <authorList>
            <person name="Martinez P."/>
        </authorList>
    </citation>
    <scope>NUCLEOTIDE SEQUENCE [LARGE SCALE GENOMIC DNA]</scope>
</reference>
<keyword evidence="3" id="KW-1185">Reference proteome</keyword>